<dbReference type="InterPro" id="IPR016032">
    <property type="entry name" value="Sig_transdc_resp-reg_C-effctor"/>
</dbReference>
<name>A0A0Q0X6E1_9PSED</name>
<dbReference type="InterPro" id="IPR036388">
    <property type="entry name" value="WH-like_DNA-bd_sf"/>
</dbReference>
<dbReference type="AlphaFoldDB" id="A0A0Q0X6E1"/>
<organism evidence="4 5">
    <name type="scientific">Pseudomonas endophytica</name>
    <dbReference type="NCBI Taxonomy" id="1563157"/>
    <lineage>
        <taxon>Bacteria</taxon>
        <taxon>Pseudomonadati</taxon>
        <taxon>Pseudomonadota</taxon>
        <taxon>Gammaproteobacteria</taxon>
        <taxon>Pseudomonadales</taxon>
        <taxon>Pseudomonadaceae</taxon>
        <taxon>Pseudomonas</taxon>
    </lineage>
</organism>
<feature type="DNA-binding region" description="OmpR/PhoB-type" evidence="2">
    <location>
        <begin position="125"/>
        <end position="229"/>
    </location>
</feature>
<accession>A0A0Q0X6E1</accession>
<dbReference type="GO" id="GO:0003677">
    <property type="term" value="F:DNA binding"/>
    <property type="evidence" value="ECO:0007669"/>
    <property type="project" value="UniProtKB-UniRule"/>
</dbReference>
<proteinExistence type="predicted"/>
<dbReference type="Pfam" id="PF00486">
    <property type="entry name" value="Trans_reg_C"/>
    <property type="match status" value="1"/>
</dbReference>
<evidence type="ECO:0000313" key="4">
    <source>
        <dbReference type="EMBL" id="KQB52586.1"/>
    </source>
</evidence>
<dbReference type="PROSITE" id="PS51755">
    <property type="entry name" value="OMPR_PHOB"/>
    <property type="match status" value="1"/>
</dbReference>
<dbReference type="RefSeq" id="WP_055103933.1">
    <property type="nucleotide sequence ID" value="NZ_LLWH01000191.1"/>
</dbReference>
<keyword evidence="5" id="KW-1185">Reference proteome</keyword>
<dbReference type="Gene3D" id="1.10.10.10">
    <property type="entry name" value="Winged helix-like DNA-binding domain superfamily/Winged helix DNA-binding domain"/>
    <property type="match status" value="1"/>
</dbReference>
<dbReference type="GO" id="GO:0000160">
    <property type="term" value="P:phosphorelay signal transduction system"/>
    <property type="evidence" value="ECO:0007669"/>
    <property type="project" value="InterPro"/>
</dbReference>
<dbReference type="Proteomes" id="UP000050342">
    <property type="component" value="Unassembled WGS sequence"/>
</dbReference>
<evidence type="ECO:0000259" key="3">
    <source>
        <dbReference type="PROSITE" id="PS51755"/>
    </source>
</evidence>
<reference evidence="4 5" key="1">
    <citation type="submission" date="2015-10" db="EMBL/GenBank/DDBJ databases">
        <title>Pseudomonas helleri sp. nov. and Pseudomonas weihenstephanensis sp. nov., isolated from raw cows milk.</title>
        <authorList>
            <person name="Von Neubeck M."/>
            <person name="Huptas C."/>
            <person name="Wenning M."/>
            <person name="Scherer S."/>
        </authorList>
    </citation>
    <scope>NUCLEOTIDE SEQUENCE [LARGE SCALE GENOMIC DNA]</scope>
    <source>
        <strain evidence="4 5">BSTT44</strain>
    </source>
</reference>
<dbReference type="GO" id="GO:0006355">
    <property type="term" value="P:regulation of DNA-templated transcription"/>
    <property type="evidence" value="ECO:0007669"/>
    <property type="project" value="InterPro"/>
</dbReference>
<gene>
    <name evidence="4" type="ORF">AQS70_13880</name>
</gene>
<evidence type="ECO:0000256" key="2">
    <source>
        <dbReference type="PROSITE-ProRule" id="PRU01091"/>
    </source>
</evidence>
<dbReference type="SMART" id="SM00862">
    <property type="entry name" value="Trans_reg_C"/>
    <property type="match status" value="1"/>
</dbReference>
<dbReference type="CDD" id="cd00383">
    <property type="entry name" value="trans_reg_C"/>
    <property type="match status" value="1"/>
</dbReference>
<dbReference type="InterPro" id="IPR001867">
    <property type="entry name" value="OmpR/PhoB-type_DNA-bd"/>
</dbReference>
<comment type="caution">
    <text evidence="4">The sequence shown here is derived from an EMBL/GenBank/DDBJ whole genome shotgun (WGS) entry which is preliminary data.</text>
</comment>
<feature type="domain" description="OmpR/PhoB-type" evidence="3">
    <location>
        <begin position="125"/>
        <end position="229"/>
    </location>
</feature>
<dbReference type="OrthoDB" id="7019543at2"/>
<sequence length="234" mass="26627">MLFEGCKTDELSYSVFNFVHTEIFVDHINKLFTSKVLHLDAHKLATAQALNFSKVKVVFFEINAPAAIQDSIHAIKNIRQSNQTACIFVIATQLKTFSSADCYVAGADYCLKLPNDPEERHTLLSKTIQKSHWATPIQLHLDRTRLLLCSASEKIEISYTEMTILDALMQAPEHVMSQDGIAKTLHPNIVFYDPRALEKTISRLRTKIKKTYHLELIFSVRGYGYRLRRGTVLG</sequence>
<dbReference type="EMBL" id="LLWH01000191">
    <property type="protein sequence ID" value="KQB52586.1"/>
    <property type="molecule type" value="Genomic_DNA"/>
</dbReference>
<keyword evidence="1 2" id="KW-0238">DNA-binding</keyword>
<dbReference type="SUPFAM" id="SSF46894">
    <property type="entry name" value="C-terminal effector domain of the bipartite response regulators"/>
    <property type="match status" value="1"/>
</dbReference>
<protein>
    <submittedName>
        <fullName evidence="4">Response regulator receiver protein</fullName>
    </submittedName>
</protein>
<evidence type="ECO:0000313" key="5">
    <source>
        <dbReference type="Proteomes" id="UP000050342"/>
    </source>
</evidence>
<dbReference type="STRING" id="1563157.AQS70_13880"/>
<evidence type="ECO:0000256" key="1">
    <source>
        <dbReference type="ARBA" id="ARBA00023125"/>
    </source>
</evidence>